<evidence type="ECO:0000313" key="1">
    <source>
        <dbReference type="EMBL" id="MDU9001094.1"/>
    </source>
</evidence>
<dbReference type="RefSeq" id="WP_159055352.1">
    <property type="nucleotide sequence ID" value="NZ_CP107955.1"/>
</dbReference>
<gene>
    <name evidence="1" type="ORF">PU648_54345</name>
</gene>
<keyword evidence="2" id="KW-1185">Reference proteome</keyword>
<comment type="caution">
    <text evidence="1">The sequence shown here is derived from an EMBL/GenBank/DDBJ whole genome shotgun (WGS) entry which is preliminary data.</text>
</comment>
<proteinExistence type="predicted"/>
<accession>A0ABU3V5N6</accession>
<protein>
    <submittedName>
        <fullName evidence="1">Uncharacterized protein</fullName>
    </submittedName>
</protein>
<evidence type="ECO:0000313" key="2">
    <source>
        <dbReference type="Proteomes" id="UP001257627"/>
    </source>
</evidence>
<dbReference type="GeneID" id="94003973"/>
<dbReference type="Proteomes" id="UP001257627">
    <property type="component" value="Unassembled WGS sequence"/>
</dbReference>
<dbReference type="EMBL" id="JARAKF010000002">
    <property type="protein sequence ID" value="MDU9001094.1"/>
    <property type="molecule type" value="Genomic_DNA"/>
</dbReference>
<reference evidence="1 2" key="1">
    <citation type="submission" date="2023-02" db="EMBL/GenBank/DDBJ databases">
        <authorList>
            <person name="Maleckis M."/>
        </authorList>
    </citation>
    <scope>NUCLEOTIDE SEQUENCE [LARGE SCALE GENOMIC DNA]</scope>
    <source>
        <strain evidence="1 2">P8-A2</strain>
    </source>
</reference>
<sequence length="53" mass="5672">MRRGRASAIRQPVLQAPAPVIAKALGYHDKTATRLVTESGGTGSRYVPGDHTR</sequence>
<name>A0ABU3V5N6_9ACTN</name>
<organism evidence="1 2">
    <name type="scientific">Streptomyces mirabilis</name>
    <dbReference type="NCBI Taxonomy" id="68239"/>
    <lineage>
        <taxon>Bacteria</taxon>
        <taxon>Bacillati</taxon>
        <taxon>Actinomycetota</taxon>
        <taxon>Actinomycetes</taxon>
        <taxon>Kitasatosporales</taxon>
        <taxon>Streptomycetaceae</taxon>
        <taxon>Streptomyces</taxon>
    </lineage>
</organism>